<dbReference type="GO" id="GO:0090313">
    <property type="term" value="P:regulation of protein targeting to membrane"/>
    <property type="evidence" value="ECO:0007669"/>
    <property type="project" value="TreeGrafter"/>
</dbReference>
<protein>
    <recommendedName>
        <fullName evidence="3">AsmA domain-containing protein</fullName>
    </recommendedName>
</protein>
<evidence type="ECO:0000256" key="1">
    <source>
        <dbReference type="SAM" id="MobiDB-lite"/>
    </source>
</evidence>
<gene>
    <name evidence="2" type="ORF">LCGC14_0203150</name>
</gene>
<evidence type="ECO:0000313" key="2">
    <source>
        <dbReference type="EMBL" id="KKN93015.1"/>
    </source>
</evidence>
<dbReference type="InterPro" id="IPR052894">
    <property type="entry name" value="AsmA-related"/>
</dbReference>
<proteinExistence type="predicted"/>
<comment type="caution">
    <text evidence="2">The sequence shown here is derived from an EMBL/GenBank/DDBJ whole genome shotgun (WGS) entry which is preliminary data.</text>
</comment>
<reference evidence="2" key="1">
    <citation type="journal article" date="2015" name="Nature">
        <title>Complex archaea that bridge the gap between prokaryotes and eukaryotes.</title>
        <authorList>
            <person name="Spang A."/>
            <person name="Saw J.H."/>
            <person name="Jorgensen S.L."/>
            <person name="Zaremba-Niedzwiedzka K."/>
            <person name="Martijn J."/>
            <person name="Lind A.E."/>
            <person name="van Eijk R."/>
            <person name="Schleper C."/>
            <person name="Guy L."/>
            <person name="Ettema T.J."/>
        </authorList>
    </citation>
    <scope>NUCLEOTIDE SEQUENCE</scope>
</reference>
<dbReference type="AlphaFoldDB" id="A0A0F9UIE7"/>
<dbReference type="EMBL" id="LAZR01000090">
    <property type="protein sequence ID" value="KKN93015.1"/>
    <property type="molecule type" value="Genomic_DNA"/>
</dbReference>
<dbReference type="PANTHER" id="PTHR30441:SF4">
    <property type="entry name" value="PROTEIN ASMA"/>
    <property type="match status" value="1"/>
</dbReference>
<feature type="region of interest" description="Disordered" evidence="1">
    <location>
        <begin position="1"/>
        <end position="21"/>
    </location>
</feature>
<organism evidence="2">
    <name type="scientific">marine sediment metagenome</name>
    <dbReference type="NCBI Taxonomy" id="412755"/>
    <lineage>
        <taxon>unclassified sequences</taxon>
        <taxon>metagenomes</taxon>
        <taxon>ecological metagenomes</taxon>
    </lineage>
</organism>
<name>A0A0F9UIE7_9ZZZZ</name>
<dbReference type="GO" id="GO:0005886">
    <property type="term" value="C:plasma membrane"/>
    <property type="evidence" value="ECO:0007669"/>
    <property type="project" value="TreeGrafter"/>
</dbReference>
<dbReference type="PANTHER" id="PTHR30441">
    <property type="entry name" value="DUF748 DOMAIN-CONTAINING PROTEIN"/>
    <property type="match status" value="1"/>
</dbReference>
<accession>A0A0F9UIE7</accession>
<sequence length="607" mass="63129">MTRISPRDRLESRPEPSGERPRFKRLSRIAAAIAVLLVLIALATTLPGLALGSDVARQAVVDRLERMTGEPVTIEGDIAFSLLPRTRVVLDRVRIGSAGSLTIGQIVAELDPMSALTGTANISRLVLIRPGIKLVADRPNADAARSQSDPKPRQLAKMLLGRIEGLRRIEIRDGIVRPHPRMPGGDVSDIDLIVARASAGAALRLSGSFLWNGQTADVDIDIGAPDALMAGGSSNVDINLSSPPLTANFDGTASLDSNATINGRIKLTAASLRSGIGWFADPDLRIPDIGPFSLNGELLLAGLQANLQQADISIAGSQGHGALEASFAPATPVVGGTLAFASLDFSPFARAVLPLPNDPFDLKRPIDIEFARAVKLDIRLSAAQAKVGPVPLTDVAAIVRLGEGRAELDIGDAAVFGGRSQANLVFDANPATPSATGHLSATGVDTASLLKALKVETLAMTGRSSLSADVTAPFRDWASIIGGARIDAEFVSRDGTIRGFSPKVFTSSGTRPLADGLTGTTVPYTALEAKIATAGANVRLNGLTIESSNGVLAASGDLSVIDGNVAIRGRYDSQAAKTASSQAAFTTSKPIAFTIGGKWPNPDVTTQ</sequence>
<evidence type="ECO:0008006" key="3">
    <source>
        <dbReference type="Google" id="ProtNLM"/>
    </source>
</evidence>